<evidence type="ECO:0000256" key="3">
    <source>
        <dbReference type="ARBA" id="ARBA00004418"/>
    </source>
</evidence>
<dbReference type="GO" id="GO:0050418">
    <property type="term" value="F:hydroxylamine reductase activity"/>
    <property type="evidence" value="ECO:0007669"/>
    <property type="project" value="UniProtKB-EC"/>
</dbReference>
<dbReference type="GO" id="GO:0042597">
    <property type="term" value="C:periplasmic space"/>
    <property type="evidence" value="ECO:0007669"/>
    <property type="project" value="UniProtKB-SubCell"/>
</dbReference>
<dbReference type="Pfam" id="PF00034">
    <property type="entry name" value="Cytochrom_C"/>
    <property type="match status" value="1"/>
</dbReference>
<keyword evidence="7 21" id="KW-0349">Heme</keyword>
<evidence type="ECO:0000256" key="14">
    <source>
        <dbReference type="ARBA" id="ARBA00049340"/>
    </source>
</evidence>
<keyword evidence="25" id="KW-1185">Reference proteome</keyword>
<dbReference type="SUPFAM" id="SSF51004">
    <property type="entry name" value="C-terminal (heme d1) domain of cytochrome cd1-nitrite reductase"/>
    <property type="match status" value="1"/>
</dbReference>
<evidence type="ECO:0000256" key="18">
    <source>
        <dbReference type="ARBA" id="ARBA00075012"/>
    </source>
</evidence>
<dbReference type="Pfam" id="PF02239">
    <property type="entry name" value="Cytochrom_D1"/>
    <property type="match status" value="1"/>
</dbReference>
<evidence type="ECO:0000256" key="13">
    <source>
        <dbReference type="ARBA" id="ARBA00023004"/>
    </source>
</evidence>
<keyword evidence="10" id="KW-0574">Periplasm</keyword>
<dbReference type="EC" id="1.7.99.1" evidence="16"/>
<evidence type="ECO:0000256" key="6">
    <source>
        <dbReference type="ARBA" id="ARBA00022448"/>
    </source>
</evidence>
<sequence>MSSSRVVLWSVAVGAISLLSSHQLLAEKNSDAALKTDVNKAGIHKAQVASASFEKSIERGKSLYLKNCSACHQASGTGLKGAFPPLAKSDYLLSNKMRAIKVVLKGLQGPITVNGVKYNSVMPNLSNMSDSEVADVINYTMRAWGNKGPMVSVAEVAKVRGGQTDRSAGEPHKGATETELRYRGSPSPIKAEDTKQYVSTTGPKMTTEEYAHATQLYFERCAGCHGVLRKGATGKPLTTDITREKGVDYLKALITYGSPAGMPNWGTSGELSPADIDELTRFLLHEPPSPPEYGMKEMRKSWNVFVPVDKRPKKKMHKYNIENFFSVTLRDSGEIAIIDGDSKKIVSIIKTGYAVHISRFSASGRYLFTIGRDAKIDMIDLYMNPPTRVAEIKVGLEARSVETSKYYGQGGKFVDKYAIAGSYWPPQYTIMDGDTLEPLKIVSTRGMTVDTQEYHPEPRVAAIVASHEHPEFIVNIKETGKILLVNYSNLDSLQVQTINAARYLHDGGWDASKRYFLTAANKSDKIAVIDSKDRELEALIDVDKIPHPGRGANLIDPEHGPVWVTSALGNDKITFLGTDPVKHKSKAWKVARVLHGQGGGSLFVKSHPKSKNLWVDSPLNPDTGISQSVAVFDVNNLDKGYEVLPIAKWADIGEGPKRVVHPEYNQAGDEVWFSVWSGKEQQSAIVVVDDKTRKLKAVIKDPKLITPTGKFNVYNTMNDVY</sequence>
<evidence type="ECO:0000256" key="1">
    <source>
        <dbReference type="ARBA" id="ARBA00001926"/>
    </source>
</evidence>
<name>A0A545U4I9_9GAMM</name>
<organism evidence="24 25">
    <name type="scientific">Aliikangiella coralliicola</name>
    <dbReference type="NCBI Taxonomy" id="2592383"/>
    <lineage>
        <taxon>Bacteria</taxon>
        <taxon>Pseudomonadati</taxon>
        <taxon>Pseudomonadota</taxon>
        <taxon>Gammaproteobacteria</taxon>
        <taxon>Oceanospirillales</taxon>
        <taxon>Pleioneaceae</taxon>
        <taxon>Aliikangiella</taxon>
    </lineage>
</organism>
<dbReference type="GO" id="GO:0046872">
    <property type="term" value="F:metal ion binding"/>
    <property type="evidence" value="ECO:0007669"/>
    <property type="project" value="UniProtKB-KW"/>
</dbReference>
<feature type="chain" id="PRO_5021765463" description="Nitrite reductase" evidence="22">
    <location>
        <begin position="27"/>
        <end position="721"/>
    </location>
</feature>
<dbReference type="GO" id="GO:0050421">
    <property type="term" value="F:nitrite reductase (NO-forming) activity"/>
    <property type="evidence" value="ECO:0007669"/>
    <property type="project" value="UniProtKB-EC"/>
</dbReference>
<evidence type="ECO:0000256" key="17">
    <source>
        <dbReference type="ARBA" id="ARBA00071688"/>
    </source>
</evidence>
<dbReference type="GO" id="GO:0009055">
    <property type="term" value="F:electron transfer activity"/>
    <property type="evidence" value="ECO:0007669"/>
    <property type="project" value="InterPro"/>
</dbReference>
<comment type="catalytic activity">
    <reaction evidence="15">
        <text>A + NH4(+) + H2O = hydroxylamine + AH2 + H(+)</text>
        <dbReference type="Rhea" id="RHEA:22052"/>
        <dbReference type="ChEBI" id="CHEBI:13193"/>
        <dbReference type="ChEBI" id="CHEBI:15377"/>
        <dbReference type="ChEBI" id="CHEBI:15378"/>
        <dbReference type="ChEBI" id="CHEBI:15429"/>
        <dbReference type="ChEBI" id="CHEBI:17499"/>
        <dbReference type="ChEBI" id="CHEBI:28938"/>
        <dbReference type="EC" id="1.7.99.1"/>
    </reaction>
</comment>
<reference evidence="24 25" key="1">
    <citation type="submission" date="2019-07" db="EMBL/GenBank/DDBJ databases">
        <title>Draft genome for Aliikangiella sp. M105.</title>
        <authorList>
            <person name="Wang G."/>
        </authorList>
    </citation>
    <scope>NUCLEOTIDE SEQUENCE [LARGE SCALE GENOMIC DNA]</scope>
    <source>
        <strain evidence="24 25">M105</strain>
    </source>
</reference>
<evidence type="ECO:0000256" key="9">
    <source>
        <dbReference type="ARBA" id="ARBA00022729"/>
    </source>
</evidence>
<dbReference type="Gene3D" id="1.10.760.10">
    <property type="entry name" value="Cytochrome c-like domain"/>
    <property type="match status" value="2"/>
</dbReference>
<evidence type="ECO:0000313" key="24">
    <source>
        <dbReference type="EMBL" id="TQV84364.1"/>
    </source>
</evidence>
<evidence type="ECO:0000259" key="23">
    <source>
        <dbReference type="PROSITE" id="PS51007"/>
    </source>
</evidence>
<protein>
    <recommendedName>
        <fullName evidence="17">Nitrite reductase</fullName>
        <ecNumber evidence="5">1.7.2.1</ecNumber>
        <ecNumber evidence="16">1.7.99.1</ecNumber>
    </recommendedName>
    <alternativeName>
        <fullName evidence="19">Cytochrome cd1</fullName>
    </alternativeName>
    <alternativeName>
        <fullName evidence="20">Cytochrome oxidase</fullName>
    </alternativeName>
    <alternativeName>
        <fullName evidence="18">Hydroxylamine reductase</fullName>
    </alternativeName>
</protein>
<dbReference type="PANTHER" id="PTHR35008">
    <property type="entry name" value="BLL4482 PROTEIN-RELATED"/>
    <property type="match status" value="1"/>
</dbReference>
<dbReference type="RefSeq" id="WP_142933915.1">
    <property type="nucleotide sequence ID" value="NZ_ML660170.1"/>
</dbReference>
<feature type="domain" description="Cytochrome c" evidence="23">
    <location>
        <begin position="208"/>
        <end position="287"/>
    </location>
</feature>
<keyword evidence="6" id="KW-0813">Transport</keyword>
<dbReference type="EC" id="1.7.2.1" evidence="5"/>
<evidence type="ECO:0000256" key="20">
    <source>
        <dbReference type="ARBA" id="ARBA00080115"/>
    </source>
</evidence>
<dbReference type="FunFam" id="1.10.760.10:FF:000027">
    <property type="entry name" value="Nitrite reductase"/>
    <property type="match status" value="1"/>
</dbReference>
<dbReference type="Pfam" id="PF13442">
    <property type="entry name" value="Cytochrome_CBB3"/>
    <property type="match status" value="1"/>
</dbReference>
<dbReference type="InterPro" id="IPR011048">
    <property type="entry name" value="Haem_d1_sf"/>
</dbReference>
<evidence type="ECO:0000256" key="22">
    <source>
        <dbReference type="SAM" id="SignalP"/>
    </source>
</evidence>
<evidence type="ECO:0000256" key="5">
    <source>
        <dbReference type="ARBA" id="ARBA00011882"/>
    </source>
</evidence>
<dbReference type="InterPro" id="IPR003143">
    <property type="entry name" value="Cyt_cd1_C_sf"/>
</dbReference>
<evidence type="ECO:0000256" key="4">
    <source>
        <dbReference type="ARBA" id="ARBA00011738"/>
    </source>
</evidence>
<evidence type="ECO:0000256" key="8">
    <source>
        <dbReference type="ARBA" id="ARBA00022723"/>
    </source>
</evidence>
<evidence type="ECO:0000256" key="19">
    <source>
        <dbReference type="ARBA" id="ARBA00077813"/>
    </source>
</evidence>
<dbReference type="PROSITE" id="PS51007">
    <property type="entry name" value="CYTC"/>
    <property type="match status" value="2"/>
</dbReference>
<keyword evidence="12" id="KW-0560">Oxidoreductase</keyword>
<dbReference type="InterPro" id="IPR051459">
    <property type="entry name" value="Cytochrome_c-type_DH"/>
</dbReference>
<proteinExistence type="predicted"/>
<dbReference type="InterPro" id="IPR036909">
    <property type="entry name" value="Cyt_c-like_dom_sf"/>
</dbReference>
<comment type="subunit">
    <text evidence="4">Homodimer.</text>
</comment>
<dbReference type="CDD" id="cd20779">
    <property type="entry name" value="8prop_hemeD1_NirS"/>
    <property type="match status" value="1"/>
</dbReference>
<comment type="cofactor">
    <cofactor evidence="2">
        <name>heme</name>
        <dbReference type="ChEBI" id="CHEBI:30413"/>
    </cofactor>
</comment>
<accession>A0A545U4I9</accession>
<comment type="catalytic activity">
    <reaction evidence="14">
        <text>nitric oxide + Fe(III)-[cytochrome c] + H2O = Fe(II)-[cytochrome c] + nitrite + 2 H(+)</text>
        <dbReference type="Rhea" id="RHEA:15233"/>
        <dbReference type="Rhea" id="RHEA-COMP:10350"/>
        <dbReference type="Rhea" id="RHEA-COMP:14399"/>
        <dbReference type="ChEBI" id="CHEBI:15377"/>
        <dbReference type="ChEBI" id="CHEBI:15378"/>
        <dbReference type="ChEBI" id="CHEBI:16301"/>
        <dbReference type="ChEBI" id="CHEBI:16480"/>
        <dbReference type="ChEBI" id="CHEBI:29033"/>
        <dbReference type="ChEBI" id="CHEBI:29034"/>
        <dbReference type="EC" id="1.7.2.1"/>
    </reaction>
</comment>
<dbReference type="PANTHER" id="PTHR35008:SF8">
    <property type="entry name" value="ALCOHOL DEHYDROGENASE CYTOCHROME C SUBUNIT"/>
    <property type="match status" value="1"/>
</dbReference>
<evidence type="ECO:0000256" key="16">
    <source>
        <dbReference type="ARBA" id="ARBA00067067"/>
    </source>
</evidence>
<evidence type="ECO:0000256" key="7">
    <source>
        <dbReference type="ARBA" id="ARBA00022617"/>
    </source>
</evidence>
<evidence type="ECO:0000256" key="11">
    <source>
        <dbReference type="ARBA" id="ARBA00022982"/>
    </source>
</evidence>
<gene>
    <name evidence="24" type="ORF">FLL46_22330</name>
</gene>
<keyword evidence="8 21" id="KW-0479">Metal-binding</keyword>
<evidence type="ECO:0000313" key="25">
    <source>
        <dbReference type="Proteomes" id="UP000315439"/>
    </source>
</evidence>
<dbReference type="SUPFAM" id="SSF46626">
    <property type="entry name" value="Cytochrome c"/>
    <property type="match status" value="2"/>
</dbReference>
<comment type="cofactor">
    <cofactor evidence="1">
        <name>heme c</name>
        <dbReference type="ChEBI" id="CHEBI:61717"/>
    </cofactor>
</comment>
<comment type="subcellular location">
    <subcellularLocation>
        <location evidence="3">Periplasm</location>
    </subcellularLocation>
</comment>
<dbReference type="Gene3D" id="2.140.10.20">
    <property type="entry name" value="C-terminal (heme d1) domain of cytochrome cd1-nitrite reductase"/>
    <property type="match status" value="1"/>
</dbReference>
<dbReference type="AlphaFoldDB" id="A0A545U4I9"/>
<evidence type="ECO:0000256" key="12">
    <source>
        <dbReference type="ARBA" id="ARBA00023002"/>
    </source>
</evidence>
<dbReference type="EMBL" id="VIKS01000014">
    <property type="protein sequence ID" value="TQV84364.1"/>
    <property type="molecule type" value="Genomic_DNA"/>
</dbReference>
<keyword evidence="9 22" id="KW-0732">Signal</keyword>
<evidence type="ECO:0000256" key="10">
    <source>
        <dbReference type="ARBA" id="ARBA00022764"/>
    </source>
</evidence>
<evidence type="ECO:0000256" key="21">
    <source>
        <dbReference type="PROSITE-ProRule" id="PRU00433"/>
    </source>
</evidence>
<feature type="signal peptide" evidence="22">
    <location>
        <begin position="1"/>
        <end position="26"/>
    </location>
</feature>
<evidence type="ECO:0000256" key="15">
    <source>
        <dbReference type="ARBA" id="ARBA00051350"/>
    </source>
</evidence>
<keyword evidence="13 21" id="KW-0408">Iron</keyword>
<dbReference type="GO" id="GO:0020037">
    <property type="term" value="F:heme binding"/>
    <property type="evidence" value="ECO:0007669"/>
    <property type="project" value="InterPro"/>
</dbReference>
<evidence type="ECO:0000256" key="2">
    <source>
        <dbReference type="ARBA" id="ARBA00001971"/>
    </source>
</evidence>
<dbReference type="Proteomes" id="UP000315439">
    <property type="component" value="Unassembled WGS sequence"/>
</dbReference>
<keyword evidence="11" id="KW-0249">Electron transport</keyword>
<comment type="caution">
    <text evidence="24">The sequence shown here is derived from an EMBL/GenBank/DDBJ whole genome shotgun (WGS) entry which is preliminary data.</text>
</comment>
<dbReference type="FunFam" id="2.140.10.20:FF:000001">
    <property type="entry name" value="Nitrite reductase NirS"/>
    <property type="match status" value="1"/>
</dbReference>
<dbReference type="InterPro" id="IPR009056">
    <property type="entry name" value="Cyt_c-like_dom"/>
</dbReference>
<dbReference type="OrthoDB" id="5290932at2"/>
<feature type="domain" description="Cytochrome c" evidence="23">
    <location>
        <begin position="55"/>
        <end position="144"/>
    </location>
</feature>